<dbReference type="AlphaFoldDB" id="A0A8X6MEB0"/>
<organism evidence="2 3">
    <name type="scientific">Nephila pilipes</name>
    <name type="common">Giant wood spider</name>
    <name type="synonym">Nephila maculata</name>
    <dbReference type="NCBI Taxonomy" id="299642"/>
    <lineage>
        <taxon>Eukaryota</taxon>
        <taxon>Metazoa</taxon>
        <taxon>Ecdysozoa</taxon>
        <taxon>Arthropoda</taxon>
        <taxon>Chelicerata</taxon>
        <taxon>Arachnida</taxon>
        <taxon>Araneae</taxon>
        <taxon>Araneomorphae</taxon>
        <taxon>Entelegynae</taxon>
        <taxon>Araneoidea</taxon>
        <taxon>Nephilidae</taxon>
        <taxon>Nephila</taxon>
    </lineage>
</organism>
<protein>
    <submittedName>
        <fullName evidence="2">Uncharacterized protein</fullName>
    </submittedName>
</protein>
<evidence type="ECO:0000313" key="2">
    <source>
        <dbReference type="EMBL" id="GFS44278.1"/>
    </source>
</evidence>
<sequence>MKDQLLFRMLVPYTWHDETFSMILSSSDKSFRNTQFSQFMDLISSDSENASFGADDGQESRTGVGKREKLESEKNQFIQIQSFSFAVLQIF</sequence>
<feature type="region of interest" description="Disordered" evidence="1">
    <location>
        <begin position="48"/>
        <end position="72"/>
    </location>
</feature>
<reference evidence="2" key="1">
    <citation type="submission" date="2020-08" db="EMBL/GenBank/DDBJ databases">
        <title>Multicomponent nature underlies the extraordinary mechanical properties of spider dragline silk.</title>
        <authorList>
            <person name="Kono N."/>
            <person name="Nakamura H."/>
            <person name="Mori M."/>
            <person name="Yoshida Y."/>
            <person name="Ohtoshi R."/>
            <person name="Malay A.D."/>
            <person name="Moran D.A.P."/>
            <person name="Tomita M."/>
            <person name="Numata K."/>
            <person name="Arakawa K."/>
        </authorList>
    </citation>
    <scope>NUCLEOTIDE SEQUENCE</scope>
</reference>
<keyword evidence="3" id="KW-1185">Reference proteome</keyword>
<accession>A0A8X6MEB0</accession>
<gene>
    <name evidence="2" type="ORF">NPIL_45911</name>
</gene>
<evidence type="ECO:0000313" key="3">
    <source>
        <dbReference type="Proteomes" id="UP000887013"/>
    </source>
</evidence>
<name>A0A8X6MEB0_NEPPI</name>
<proteinExistence type="predicted"/>
<comment type="caution">
    <text evidence="2">The sequence shown here is derived from an EMBL/GenBank/DDBJ whole genome shotgun (WGS) entry which is preliminary data.</text>
</comment>
<dbReference type="Proteomes" id="UP000887013">
    <property type="component" value="Unassembled WGS sequence"/>
</dbReference>
<evidence type="ECO:0000256" key="1">
    <source>
        <dbReference type="SAM" id="MobiDB-lite"/>
    </source>
</evidence>
<dbReference type="EMBL" id="BMAW01044384">
    <property type="protein sequence ID" value="GFS44278.1"/>
    <property type="molecule type" value="Genomic_DNA"/>
</dbReference>